<organism evidence="2">
    <name type="scientific">viral metagenome</name>
    <dbReference type="NCBI Taxonomy" id="1070528"/>
    <lineage>
        <taxon>unclassified sequences</taxon>
        <taxon>metagenomes</taxon>
        <taxon>organismal metagenomes</taxon>
    </lineage>
</organism>
<evidence type="ECO:0000256" key="1">
    <source>
        <dbReference type="SAM" id="Phobius"/>
    </source>
</evidence>
<keyword evidence="1" id="KW-0472">Membrane</keyword>
<accession>A0A6C0J616</accession>
<sequence>MQILAIESIIVGLSCYLIGHVGFVVATHNNKDEDKEKPPGMNIAFFITGIVIHVLLTYTGFTKLYCNRNCRKSLEILKY</sequence>
<name>A0A6C0J616_9ZZZZ</name>
<feature type="transmembrane region" description="Helical" evidence="1">
    <location>
        <begin position="9"/>
        <end position="28"/>
    </location>
</feature>
<protein>
    <submittedName>
        <fullName evidence="2">Uncharacterized protein</fullName>
    </submittedName>
</protein>
<proteinExistence type="predicted"/>
<reference evidence="2" key="1">
    <citation type="journal article" date="2020" name="Nature">
        <title>Giant virus diversity and host interactions through global metagenomics.</title>
        <authorList>
            <person name="Schulz F."/>
            <person name="Roux S."/>
            <person name="Paez-Espino D."/>
            <person name="Jungbluth S."/>
            <person name="Walsh D.A."/>
            <person name="Denef V.J."/>
            <person name="McMahon K.D."/>
            <person name="Konstantinidis K.T."/>
            <person name="Eloe-Fadrosh E.A."/>
            <person name="Kyrpides N.C."/>
            <person name="Woyke T."/>
        </authorList>
    </citation>
    <scope>NUCLEOTIDE SEQUENCE</scope>
    <source>
        <strain evidence="2">GVMAG-M-3300025860-12</strain>
    </source>
</reference>
<feature type="transmembrane region" description="Helical" evidence="1">
    <location>
        <begin position="40"/>
        <end position="61"/>
    </location>
</feature>
<keyword evidence="1" id="KW-1133">Transmembrane helix</keyword>
<evidence type="ECO:0000313" key="2">
    <source>
        <dbReference type="EMBL" id="QHU00201.1"/>
    </source>
</evidence>
<keyword evidence="1" id="KW-0812">Transmembrane</keyword>
<dbReference type="EMBL" id="MN740324">
    <property type="protein sequence ID" value="QHU00201.1"/>
    <property type="molecule type" value="Genomic_DNA"/>
</dbReference>
<dbReference type="AlphaFoldDB" id="A0A6C0J616"/>